<keyword evidence="3 6" id="KW-0479">Metal-binding</keyword>
<evidence type="ECO:0000259" key="7">
    <source>
        <dbReference type="SMART" id="SM00829"/>
    </source>
</evidence>
<evidence type="ECO:0000256" key="2">
    <source>
        <dbReference type="ARBA" id="ARBA00008072"/>
    </source>
</evidence>
<dbReference type="InterPro" id="IPR013149">
    <property type="entry name" value="ADH-like_C"/>
</dbReference>
<dbReference type="GO" id="GO:0005737">
    <property type="term" value="C:cytoplasm"/>
    <property type="evidence" value="ECO:0007669"/>
    <property type="project" value="TreeGrafter"/>
</dbReference>
<dbReference type="FunFam" id="3.40.50.720:FF:000022">
    <property type="entry name" value="Cinnamyl alcohol dehydrogenase"/>
    <property type="match status" value="1"/>
</dbReference>
<dbReference type="AlphaFoldDB" id="A0A507CG56"/>
<evidence type="ECO:0000256" key="6">
    <source>
        <dbReference type="RuleBase" id="RU361277"/>
    </source>
</evidence>
<evidence type="ECO:0000313" key="8">
    <source>
        <dbReference type="EMBL" id="TPX36575.1"/>
    </source>
</evidence>
<keyword evidence="9" id="KW-1185">Reference proteome</keyword>
<evidence type="ECO:0000313" key="9">
    <source>
        <dbReference type="Proteomes" id="UP000319731"/>
    </source>
</evidence>
<comment type="caution">
    <text evidence="8">The sequence shown here is derived from an EMBL/GenBank/DDBJ whole genome shotgun (WGS) entry which is preliminary data.</text>
</comment>
<dbReference type="Pfam" id="PF08240">
    <property type="entry name" value="ADH_N"/>
    <property type="match status" value="1"/>
</dbReference>
<dbReference type="InterPro" id="IPR002328">
    <property type="entry name" value="ADH_Zn_CS"/>
</dbReference>
<dbReference type="PROSITE" id="PS00059">
    <property type="entry name" value="ADH_ZINC"/>
    <property type="match status" value="1"/>
</dbReference>
<dbReference type="SMART" id="SM00829">
    <property type="entry name" value="PKS_ER"/>
    <property type="match status" value="1"/>
</dbReference>
<evidence type="ECO:0000256" key="4">
    <source>
        <dbReference type="ARBA" id="ARBA00022833"/>
    </source>
</evidence>
<keyword evidence="4 6" id="KW-0862">Zinc</keyword>
<comment type="cofactor">
    <cofactor evidence="1 6">
        <name>Zn(2+)</name>
        <dbReference type="ChEBI" id="CHEBI:29105"/>
    </cofactor>
</comment>
<dbReference type="Gene3D" id="3.90.180.10">
    <property type="entry name" value="Medium-chain alcohol dehydrogenases, catalytic domain"/>
    <property type="match status" value="1"/>
</dbReference>
<dbReference type="Gene3D" id="3.40.50.720">
    <property type="entry name" value="NAD(P)-binding Rossmann-like Domain"/>
    <property type="match status" value="1"/>
</dbReference>
<protein>
    <recommendedName>
        <fullName evidence="7">Enoyl reductase (ER) domain-containing protein</fullName>
    </recommendedName>
</protein>
<dbReference type="InterPro" id="IPR011032">
    <property type="entry name" value="GroES-like_sf"/>
</dbReference>
<organism evidence="8 9">
    <name type="scientific">Synchytrium microbalum</name>
    <dbReference type="NCBI Taxonomy" id="1806994"/>
    <lineage>
        <taxon>Eukaryota</taxon>
        <taxon>Fungi</taxon>
        <taxon>Fungi incertae sedis</taxon>
        <taxon>Chytridiomycota</taxon>
        <taxon>Chytridiomycota incertae sedis</taxon>
        <taxon>Chytridiomycetes</taxon>
        <taxon>Synchytriales</taxon>
        <taxon>Synchytriaceae</taxon>
        <taxon>Synchytrium</taxon>
    </lineage>
</organism>
<dbReference type="GeneID" id="42002499"/>
<dbReference type="SUPFAM" id="SSF50129">
    <property type="entry name" value="GroES-like"/>
    <property type="match status" value="1"/>
</dbReference>
<dbReference type="GO" id="GO:0004022">
    <property type="term" value="F:alcohol dehydrogenase (NAD+) activity"/>
    <property type="evidence" value="ECO:0007669"/>
    <property type="project" value="TreeGrafter"/>
</dbReference>
<dbReference type="Pfam" id="PF00107">
    <property type="entry name" value="ADH_zinc_N"/>
    <property type="match status" value="1"/>
</dbReference>
<comment type="similarity">
    <text evidence="2 6">Belongs to the zinc-containing alcohol dehydrogenase family.</text>
</comment>
<dbReference type="GO" id="GO:0008270">
    <property type="term" value="F:zinc ion binding"/>
    <property type="evidence" value="ECO:0007669"/>
    <property type="project" value="InterPro"/>
</dbReference>
<gene>
    <name evidence="8" type="ORF">SmJEL517_g01274</name>
</gene>
<dbReference type="PANTHER" id="PTHR42940:SF7">
    <property type="entry name" value="ALCOHOL DEHYDROGENASE-LIKE N-TERMINAL DOMAIN-CONTAINING PROTEIN"/>
    <property type="match status" value="1"/>
</dbReference>
<dbReference type="PANTHER" id="PTHR42940">
    <property type="entry name" value="ALCOHOL DEHYDROGENASE 1-RELATED"/>
    <property type="match status" value="1"/>
</dbReference>
<evidence type="ECO:0000256" key="1">
    <source>
        <dbReference type="ARBA" id="ARBA00001947"/>
    </source>
</evidence>
<name>A0A507CG56_9FUNG</name>
<evidence type="ECO:0000256" key="3">
    <source>
        <dbReference type="ARBA" id="ARBA00022723"/>
    </source>
</evidence>
<dbReference type="STRING" id="1806994.A0A507CG56"/>
<dbReference type="EMBL" id="QEAO01000004">
    <property type="protein sequence ID" value="TPX36575.1"/>
    <property type="molecule type" value="Genomic_DNA"/>
</dbReference>
<reference evidence="8 9" key="1">
    <citation type="journal article" date="2019" name="Sci. Rep.">
        <title>Comparative genomics of chytrid fungi reveal insights into the obligate biotrophic and pathogenic lifestyle of Synchytrium endobioticum.</title>
        <authorList>
            <person name="van de Vossenberg B.T.L.H."/>
            <person name="Warris S."/>
            <person name="Nguyen H.D.T."/>
            <person name="van Gent-Pelzer M.P.E."/>
            <person name="Joly D.L."/>
            <person name="van de Geest H.C."/>
            <person name="Bonants P.J.M."/>
            <person name="Smith D.S."/>
            <person name="Levesque C.A."/>
            <person name="van der Lee T.A.J."/>
        </authorList>
    </citation>
    <scope>NUCLEOTIDE SEQUENCE [LARGE SCALE GENOMIC DNA]</scope>
    <source>
        <strain evidence="8 9">JEL517</strain>
    </source>
</reference>
<dbReference type="Proteomes" id="UP000319731">
    <property type="component" value="Unassembled WGS sequence"/>
</dbReference>
<sequence>MDHLPKTFKSAWIEKKGDPIKIIDREMPKSLAPHEVLIKVEACGICASDHMLVDGVFPFVKLPGCPGHEVIGKVAATGSEANEYLKVGTRVGAGWTGSCCYQCDPCRAGHFVLCEKGSINGITRDGGWAEYMVATDNALALVPEGLDSAEAAPLMCAGVTTFNSMRNVTTCRPGDLVAIQGIGGLGHLAVQFARAMGFRVAAISTSPSKKDLALKLGAHHYIDASAEKPEVALQKLGGAKMIVATAPHASAIEPLLSALAYDGTLLVLGASDPLKMDVVPMLMKRLTLRGWPSGTGFDSQQTLEFSALTGIKSTVERYKLEDVVTGYQRTMTNKAVFRSVIVFDS</sequence>
<feature type="domain" description="Enoyl reductase (ER)" evidence="7">
    <location>
        <begin position="17"/>
        <end position="341"/>
    </location>
</feature>
<proteinExistence type="inferred from homology"/>
<dbReference type="InterPro" id="IPR013154">
    <property type="entry name" value="ADH-like_N"/>
</dbReference>
<dbReference type="SUPFAM" id="SSF51735">
    <property type="entry name" value="NAD(P)-binding Rossmann-fold domains"/>
    <property type="match status" value="1"/>
</dbReference>
<dbReference type="InterPro" id="IPR020843">
    <property type="entry name" value="ER"/>
</dbReference>
<dbReference type="InterPro" id="IPR036291">
    <property type="entry name" value="NAD(P)-bd_dom_sf"/>
</dbReference>
<accession>A0A507CG56</accession>
<keyword evidence="5" id="KW-0560">Oxidoreductase</keyword>
<evidence type="ECO:0000256" key="5">
    <source>
        <dbReference type="ARBA" id="ARBA00023002"/>
    </source>
</evidence>
<dbReference type="OrthoDB" id="1560166at2759"/>
<dbReference type="RefSeq" id="XP_031026789.1">
    <property type="nucleotide sequence ID" value="XM_031167202.1"/>
</dbReference>